<gene>
    <name evidence="3" type="ordered locus">Sthe_0013</name>
</gene>
<dbReference type="eggNOG" id="COG1392">
    <property type="taxonomic scope" value="Bacteria"/>
</dbReference>
<comment type="similarity">
    <text evidence="1">Belongs to the UPF0111 family.</text>
</comment>
<evidence type="ECO:0000256" key="2">
    <source>
        <dbReference type="SAM" id="Coils"/>
    </source>
</evidence>
<dbReference type="KEGG" id="sti:Sthe_0013"/>
<feature type="coiled-coil region" evidence="2">
    <location>
        <begin position="135"/>
        <end position="162"/>
    </location>
</feature>
<dbReference type="FunCoup" id="D1C5D6">
    <property type="interactions" value="112"/>
</dbReference>
<dbReference type="InterPro" id="IPR018445">
    <property type="entry name" value="Put_Phosphate_transp_reg"/>
</dbReference>
<name>D1C5D6_SPHTD</name>
<dbReference type="InterPro" id="IPR038078">
    <property type="entry name" value="PhoU-like_sf"/>
</dbReference>
<dbReference type="AlphaFoldDB" id="D1C5D6"/>
<dbReference type="InParanoid" id="D1C5D6"/>
<keyword evidence="2" id="KW-0175">Coiled coil</keyword>
<reference evidence="4" key="1">
    <citation type="submission" date="2009-11" db="EMBL/GenBank/DDBJ databases">
        <title>The complete chromosome 1 of Sphaerobacter thermophilus DSM 20745.</title>
        <authorList>
            <person name="Lucas S."/>
            <person name="Copeland A."/>
            <person name="Lapidus A."/>
            <person name="Glavina del Rio T."/>
            <person name="Dalin E."/>
            <person name="Tice H."/>
            <person name="Bruce D."/>
            <person name="Goodwin L."/>
            <person name="Pitluck S."/>
            <person name="Kyrpides N."/>
            <person name="Mavromatis K."/>
            <person name="Ivanova N."/>
            <person name="Mikhailova N."/>
            <person name="LaButti K.M."/>
            <person name="Clum A."/>
            <person name="Sun H.I."/>
            <person name="Brettin T."/>
            <person name="Detter J.C."/>
            <person name="Han C."/>
            <person name="Larimer F."/>
            <person name="Land M."/>
            <person name="Hauser L."/>
            <person name="Markowitz V."/>
            <person name="Cheng J.F."/>
            <person name="Hugenholtz P."/>
            <person name="Woyke T."/>
            <person name="Wu D."/>
            <person name="Steenblock K."/>
            <person name="Schneider S."/>
            <person name="Pukall R."/>
            <person name="Goeker M."/>
            <person name="Klenk H.P."/>
            <person name="Eisen J.A."/>
        </authorList>
    </citation>
    <scope>NUCLEOTIDE SEQUENCE [LARGE SCALE GENOMIC DNA]</scope>
    <source>
        <strain evidence="4">ATCC 49802 / DSM 20745 / S 6022</strain>
    </source>
</reference>
<keyword evidence="4" id="KW-1185">Reference proteome</keyword>
<reference evidence="3 4" key="2">
    <citation type="journal article" date="2010" name="Stand. Genomic Sci.">
        <title>Complete genome sequence of Desulfohalobium retbaense type strain (HR(100)).</title>
        <authorList>
            <person name="Spring S."/>
            <person name="Nolan M."/>
            <person name="Lapidus A."/>
            <person name="Glavina Del Rio T."/>
            <person name="Copeland A."/>
            <person name="Tice H."/>
            <person name="Cheng J.F."/>
            <person name="Lucas S."/>
            <person name="Land M."/>
            <person name="Chen F."/>
            <person name="Bruce D."/>
            <person name="Goodwin L."/>
            <person name="Pitluck S."/>
            <person name="Ivanova N."/>
            <person name="Mavromatis K."/>
            <person name="Mikhailova N."/>
            <person name="Pati A."/>
            <person name="Chen A."/>
            <person name="Palaniappan K."/>
            <person name="Hauser L."/>
            <person name="Chang Y.J."/>
            <person name="Jeffries C.D."/>
            <person name="Munk C."/>
            <person name="Kiss H."/>
            <person name="Chain P."/>
            <person name="Han C."/>
            <person name="Brettin T."/>
            <person name="Detter J.C."/>
            <person name="Schuler E."/>
            <person name="Goker M."/>
            <person name="Rohde M."/>
            <person name="Bristow J."/>
            <person name="Eisen J.A."/>
            <person name="Markowitz V."/>
            <person name="Hugenholtz P."/>
            <person name="Kyrpides N.C."/>
            <person name="Klenk H.P."/>
        </authorList>
    </citation>
    <scope>NUCLEOTIDE SEQUENCE [LARGE SCALE GENOMIC DNA]</scope>
    <source>
        <strain evidence="4">ATCC 49802 / DSM 20745 / S 6022</strain>
    </source>
</reference>
<proteinExistence type="inferred from homology"/>
<evidence type="ECO:0008006" key="5">
    <source>
        <dbReference type="Google" id="ProtNLM"/>
    </source>
</evidence>
<accession>D1C5D6</accession>
<dbReference type="Proteomes" id="UP000002027">
    <property type="component" value="Chromosome 1"/>
</dbReference>
<evidence type="ECO:0000313" key="4">
    <source>
        <dbReference type="Proteomes" id="UP000002027"/>
    </source>
</evidence>
<dbReference type="HOGENOM" id="CLU_086031_0_1_0"/>
<protein>
    <recommendedName>
        <fullName evidence="5">Phosphate transport regulator</fullName>
    </recommendedName>
</protein>
<evidence type="ECO:0000256" key="1">
    <source>
        <dbReference type="ARBA" id="ARBA00008591"/>
    </source>
</evidence>
<dbReference type="Gene3D" id="1.20.58.220">
    <property type="entry name" value="Phosphate transport system protein phou homolog 2, domain 2"/>
    <property type="match status" value="1"/>
</dbReference>
<evidence type="ECO:0000313" key="3">
    <source>
        <dbReference type="EMBL" id="ACZ37452.1"/>
    </source>
</evidence>
<dbReference type="EMBL" id="CP001823">
    <property type="protein sequence ID" value="ACZ37452.1"/>
    <property type="molecule type" value="Genomic_DNA"/>
</dbReference>
<dbReference type="PANTHER" id="PTHR37298">
    <property type="entry name" value="UPF0111 PROTEIN YKAA"/>
    <property type="match status" value="1"/>
</dbReference>
<dbReference type="PANTHER" id="PTHR37298:SF1">
    <property type="entry name" value="UPF0111 PROTEIN YKAA"/>
    <property type="match status" value="1"/>
</dbReference>
<dbReference type="Pfam" id="PF01865">
    <property type="entry name" value="PhoU_div"/>
    <property type="match status" value="1"/>
</dbReference>
<sequence>MVLARFLPRDAQFFTLFREAAANAVETAQVLADMLATMEDVDRKARRLRDLEHRGDEITHQVFHSLNSTFVTPIDREDIRDLASQIDDFVDYIEEAGRRIYLYRISERNERATLFGKVLLEQAQILAEAVPRLEHSKERDRVLRYTVEINRLENEADDALSQALAVLYDGVEDIPALIRAIRWGELYQLLEDATDRAESVANTMEGIVLKNA</sequence>
<dbReference type="STRING" id="479434.Sthe_0013"/>
<organism evidence="3 4">
    <name type="scientific">Sphaerobacter thermophilus (strain ATCC 49802 / DSM 20745 / KCCM 41009 / NCIMB 13125 / S 6022)</name>
    <dbReference type="NCBI Taxonomy" id="479434"/>
    <lineage>
        <taxon>Bacteria</taxon>
        <taxon>Pseudomonadati</taxon>
        <taxon>Thermomicrobiota</taxon>
        <taxon>Thermomicrobia</taxon>
        <taxon>Sphaerobacterales</taxon>
        <taxon>Sphaerobacterineae</taxon>
        <taxon>Sphaerobacteraceae</taxon>
        <taxon>Sphaerobacter</taxon>
    </lineage>
</organism>
<dbReference type="OrthoDB" id="9797568at2"/>
<dbReference type="RefSeq" id="WP_012870501.1">
    <property type="nucleotide sequence ID" value="NC_013523.1"/>
</dbReference>
<dbReference type="InterPro" id="IPR052912">
    <property type="entry name" value="UPF0111_domain"/>
</dbReference>